<keyword evidence="1" id="KW-0175">Coiled coil</keyword>
<evidence type="ECO:0000313" key="2">
    <source>
        <dbReference type="EMBL" id="RJF77014.1"/>
    </source>
</evidence>
<dbReference type="EMBL" id="QYYD01000003">
    <property type="protein sequence ID" value="RJF77014.1"/>
    <property type="molecule type" value="Genomic_DNA"/>
</dbReference>
<accession>A0A418VLL2</accession>
<comment type="caution">
    <text evidence="2">The sequence shown here is derived from an EMBL/GenBank/DDBJ whole genome shotgun (WGS) entry which is preliminary data.</text>
</comment>
<dbReference type="OrthoDB" id="9066681at2"/>
<protein>
    <submittedName>
        <fullName evidence="2">Uncharacterized protein</fullName>
    </submittedName>
</protein>
<name>A0A418VLL2_RHOPL</name>
<sequence length="372" mass="42736">MSGHQYYEFRALDRPLEAADVKALRALSTRARITNTSFTNSYQWGDFKGDPAELMERWFDLHLYLASWGTRCLMIRLPRRLISKDQVDAFLKDDDIARAWTYGDHLILSIAIDADDLDDEWDDGSGGLPDLAPLRIALLEGDLRVLYLVWLMAVEADRVAPDETEPLPGLGPLTATLEAFADFFYIDRDLIAAATEHSAPRVGTSVADAAPVIAAMTDEEKTWFLRRMFEGDAVVTSELRKLVRVRLPAAPRAPARTVDDLRARADELRQAREQAEAAKALAEQQRREQEEQRVRRDRLAEIERRGEQVWVEIEAEIQWRNVKSYDRAMVLLADLKAIAQERGTIDAFMRRIADLRRRHEQKYTFIERIDRL</sequence>
<dbReference type="Proteomes" id="UP000285523">
    <property type="component" value="Unassembled WGS sequence"/>
</dbReference>
<organism evidence="2 3">
    <name type="scientific">Rhodopseudomonas palustris</name>
    <dbReference type="NCBI Taxonomy" id="1076"/>
    <lineage>
        <taxon>Bacteria</taxon>
        <taxon>Pseudomonadati</taxon>
        <taxon>Pseudomonadota</taxon>
        <taxon>Alphaproteobacteria</taxon>
        <taxon>Hyphomicrobiales</taxon>
        <taxon>Nitrobacteraceae</taxon>
        <taxon>Rhodopseudomonas</taxon>
    </lineage>
</organism>
<dbReference type="RefSeq" id="WP_119855267.1">
    <property type="nucleotide sequence ID" value="NZ_QYYD01000003.1"/>
</dbReference>
<reference evidence="2 3" key="1">
    <citation type="submission" date="2018-09" db="EMBL/GenBank/DDBJ databases">
        <title>Draft genome sequence of Rhodopseudomonas palustris 2.1.18.</title>
        <authorList>
            <person name="Robertson S.L."/>
            <person name="Meyer T.E."/>
            <person name="Kyndt J.A."/>
        </authorList>
    </citation>
    <scope>NUCLEOTIDE SEQUENCE [LARGE SCALE GENOMIC DNA]</scope>
    <source>
        <strain evidence="2 3">2.1.18</strain>
    </source>
</reference>
<evidence type="ECO:0000313" key="3">
    <source>
        <dbReference type="Proteomes" id="UP000285523"/>
    </source>
</evidence>
<dbReference type="AlphaFoldDB" id="A0A418VLL2"/>
<feature type="coiled-coil region" evidence="1">
    <location>
        <begin position="258"/>
        <end position="295"/>
    </location>
</feature>
<gene>
    <name evidence="2" type="ORF">D4Q52_04065</name>
</gene>
<evidence type="ECO:0000256" key="1">
    <source>
        <dbReference type="SAM" id="Coils"/>
    </source>
</evidence>
<proteinExistence type="predicted"/>